<keyword evidence="3" id="KW-1185">Reference proteome</keyword>
<comment type="caution">
    <text evidence="2">The sequence shown here is derived from an EMBL/GenBank/DDBJ whole genome shotgun (WGS) entry which is preliminary data.</text>
</comment>
<evidence type="ECO:0000259" key="1">
    <source>
        <dbReference type="Pfam" id="PF03184"/>
    </source>
</evidence>
<organism evidence="2 3">
    <name type="scientific">Riccia sorocarpa</name>
    <dbReference type="NCBI Taxonomy" id="122646"/>
    <lineage>
        <taxon>Eukaryota</taxon>
        <taxon>Viridiplantae</taxon>
        <taxon>Streptophyta</taxon>
        <taxon>Embryophyta</taxon>
        <taxon>Marchantiophyta</taxon>
        <taxon>Marchantiopsida</taxon>
        <taxon>Marchantiidae</taxon>
        <taxon>Marchantiales</taxon>
        <taxon>Ricciaceae</taxon>
        <taxon>Riccia</taxon>
    </lineage>
</organism>
<gene>
    <name evidence="2" type="ORF">R1sor_027509</name>
</gene>
<dbReference type="PANTHER" id="PTHR19303">
    <property type="entry name" value="TRANSPOSON"/>
    <property type="match status" value="1"/>
</dbReference>
<sequence length="314" mass="35810">MDETSLFFQLEPNRTLATRALSGKKKSKNRLSIALTANMTCTMKLPPFVVYKHLRPRGFTRRSIRRPENLGVLWNSNSKAWMTIKLFESFLLDFEKRLKEAGRRKVLLLVDNFNGHKIVSIQDGIQIIRIKFLPPNVTAVYQPMDAGIYELLKLTTAEGILPDFNLSSAIPDLNKGICSDGVRELREALHQYKETSIESGIVPNMTVAEYIDFEATQEIDNPMSIEKLAEFHAFGDTTETMEEADPDECDDSQDLAVSVSDLFDACDIVQKFLEQSDRDTIRINNKLRSLIEEIRFLSSDRLVQSDITSYFNVE</sequence>
<evidence type="ECO:0000313" key="2">
    <source>
        <dbReference type="EMBL" id="KAL3677561.1"/>
    </source>
</evidence>
<dbReference type="Pfam" id="PF03184">
    <property type="entry name" value="DDE_1"/>
    <property type="match status" value="1"/>
</dbReference>
<protein>
    <recommendedName>
        <fullName evidence="1">DDE-1 domain-containing protein</fullName>
    </recommendedName>
</protein>
<dbReference type="Proteomes" id="UP001633002">
    <property type="component" value="Unassembled WGS sequence"/>
</dbReference>
<dbReference type="InterPro" id="IPR050863">
    <property type="entry name" value="CenT-Element_Derived"/>
</dbReference>
<name>A0ABD3GI27_9MARC</name>
<reference evidence="2 3" key="1">
    <citation type="submission" date="2024-09" db="EMBL/GenBank/DDBJ databases">
        <title>Chromosome-scale assembly of Riccia sorocarpa.</title>
        <authorList>
            <person name="Paukszto L."/>
        </authorList>
    </citation>
    <scope>NUCLEOTIDE SEQUENCE [LARGE SCALE GENOMIC DNA]</scope>
    <source>
        <strain evidence="2">LP-2024</strain>
        <tissue evidence="2">Aerial parts of the thallus</tissue>
    </source>
</reference>
<accession>A0ABD3GI27</accession>
<feature type="domain" description="DDE-1" evidence="1">
    <location>
        <begin position="28"/>
        <end position="154"/>
    </location>
</feature>
<dbReference type="InterPro" id="IPR004875">
    <property type="entry name" value="DDE_SF_endonuclease_dom"/>
</dbReference>
<evidence type="ECO:0000313" key="3">
    <source>
        <dbReference type="Proteomes" id="UP001633002"/>
    </source>
</evidence>
<dbReference type="PANTHER" id="PTHR19303:SF73">
    <property type="entry name" value="PROTEIN PDC2"/>
    <property type="match status" value="1"/>
</dbReference>
<dbReference type="AlphaFoldDB" id="A0ABD3GI27"/>
<dbReference type="EMBL" id="JBJQOH010000008">
    <property type="protein sequence ID" value="KAL3677561.1"/>
    <property type="molecule type" value="Genomic_DNA"/>
</dbReference>
<proteinExistence type="predicted"/>